<evidence type="ECO:0000313" key="1">
    <source>
        <dbReference type="EMBL" id="ARB06178.1"/>
    </source>
</evidence>
<reference evidence="2" key="1">
    <citation type="submission" date="2017-02" db="EMBL/GenBank/DDBJ databases">
        <authorList>
            <person name="Yu X."/>
            <person name="Xu Y."/>
            <person name="Liu X."/>
        </authorList>
    </citation>
    <scope>NUCLEOTIDE SEQUENCE [LARGE SCALE GENOMIC DNA]</scope>
</reference>
<proteinExistence type="predicted"/>
<protein>
    <submittedName>
        <fullName evidence="1">Uncharacterized protein</fullName>
    </submittedName>
</protein>
<dbReference type="EMBL" id="KY618819">
    <property type="protein sequence ID" value="ARB06178.1"/>
    <property type="molecule type" value="Genomic_DNA"/>
</dbReference>
<sequence length="77" mass="8263">MDAYLSIVCDITAALVPRGFQGGGPGWVAAPWVVDLRYLGTIILASQTKPRTRGSLYAWEGSRERPGEGIDTWAAGL</sequence>
<dbReference type="Proteomes" id="UP000244561">
    <property type="component" value="Segment"/>
</dbReference>
<keyword evidence="2" id="KW-1185">Reference proteome</keyword>
<dbReference type="RefSeq" id="YP_009800385.1">
    <property type="nucleotide sequence ID" value="NC_047952.1"/>
</dbReference>
<accession>A0A2P0PB28</accession>
<organism evidence="1 2">
    <name type="scientific">Pseudomonas phage PAXYB1</name>
    <dbReference type="NCBI Taxonomy" id="1962679"/>
    <lineage>
        <taxon>Viruses</taxon>
        <taxon>Duplodnaviria</taxon>
        <taxon>Heunggongvirae</taxon>
        <taxon>Uroviricota</taxon>
        <taxon>Caudoviricetes</taxon>
        <taxon>Autographivirales</taxon>
        <taxon>Autoscriptoviridae</taxon>
        <taxon>Krylovirinae</taxon>
        <taxon>Phikmvvirus</taxon>
        <taxon>Phikmvvirus MYY9</taxon>
        <taxon>Phikmvvirus PAXYB1</taxon>
    </lineage>
</organism>
<name>A0A2P0PB28_9CAUD</name>
<dbReference type="KEGG" id="vg:54990942"/>
<dbReference type="GeneID" id="54990942"/>
<evidence type="ECO:0000313" key="2">
    <source>
        <dbReference type="Proteomes" id="UP000244561"/>
    </source>
</evidence>